<dbReference type="SUPFAM" id="SSF103612">
    <property type="entry name" value="SBT domain"/>
    <property type="match status" value="1"/>
</dbReference>
<keyword evidence="6" id="KW-0472">Membrane</keyword>
<feature type="region of interest" description="Disordered" evidence="5">
    <location>
        <begin position="118"/>
        <end position="137"/>
    </location>
</feature>
<organism evidence="8 9">
    <name type="scientific">Rehmannia glutinosa</name>
    <name type="common">Chinese foxglove</name>
    <dbReference type="NCBI Taxonomy" id="99300"/>
    <lineage>
        <taxon>Eukaryota</taxon>
        <taxon>Viridiplantae</taxon>
        <taxon>Streptophyta</taxon>
        <taxon>Embryophyta</taxon>
        <taxon>Tracheophyta</taxon>
        <taxon>Spermatophyta</taxon>
        <taxon>Magnoliopsida</taxon>
        <taxon>eudicotyledons</taxon>
        <taxon>Gunneridae</taxon>
        <taxon>Pentapetalae</taxon>
        <taxon>asterids</taxon>
        <taxon>lamiids</taxon>
        <taxon>Lamiales</taxon>
        <taxon>Orobanchaceae</taxon>
        <taxon>Rehmannieae</taxon>
        <taxon>Rehmannia</taxon>
    </lineage>
</organism>
<comment type="caution">
    <text evidence="8">The sequence shown here is derived from an EMBL/GenBank/DDBJ whole genome shotgun (WGS) entry which is preliminary data.</text>
</comment>
<feature type="region of interest" description="Disordered" evidence="5">
    <location>
        <begin position="206"/>
        <end position="236"/>
    </location>
</feature>
<dbReference type="Pfam" id="PF26102">
    <property type="entry name" value="Ig_SPL7"/>
    <property type="match status" value="2"/>
</dbReference>
<dbReference type="PANTHER" id="PTHR31251:SF108">
    <property type="entry name" value="SQUAMOSA PROMOTER-BINDING-LIKE PROTEIN 7"/>
    <property type="match status" value="1"/>
</dbReference>
<keyword evidence="9" id="KW-1185">Reference proteome</keyword>
<evidence type="ECO:0000259" key="7">
    <source>
        <dbReference type="PROSITE" id="PS51141"/>
    </source>
</evidence>
<proteinExistence type="predicted"/>
<evidence type="ECO:0000256" key="2">
    <source>
        <dbReference type="ARBA" id="ARBA00022771"/>
    </source>
</evidence>
<dbReference type="InterPro" id="IPR036893">
    <property type="entry name" value="SBP_sf"/>
</dbReference>
<evidence type="ECO:0000256" key="6">
    <source>
        <dbReference type="SAM" id="Phobius"/>
    </source>
</evidence>
<feature type="compositionally biased region" description="Basic residues" evidence="5">
    <location>
        <begin position="206"/>
        <end position="216"/>
    </location>
</feature>
<feature type="domain" description="SBP-type" evidence="7">
    <location>
        <begin position="137"/>
        <end position="214"/>
    </location>
</feature>
<keyword evidence="2 4" id="KW-0863">Zinc-finger</keyword>
<dbReference type="InterPro" id="IPR004333">
    <property type="entry name" value="SBP_dom"/>
</dbReference>
<feature type="region of interest" description="Disordered" evidence="5">
    <location>
        <begin position="1"/>
        <end position="89"/>
    </location>
</feature>
<keyword evidence="6" id="KW-1133">Transmembrane helix</keyword>
<evidence type="ECO:0000256" key="4">
    <source>
        <dbReference type="PROSITE-ProRule" id="PRU00470"/>
    </source>
</evidence>
<evidence type="ECO:0000256" key="1">
    <source>
        <dbReference type="ARBA" id="ARBA00022723"/>
    </source>
</evidence>
<gene>
    <name evidence="8" type="ORF">DH2020_020020</name>
</gene>
<dbReference type="EMBL" id="JABTTQ020000011">
    <property type="protein sequence ID" value="KAK6146151.1"/>
    <property type="molecule type" value="Genomic_DNA"/>
</dbReference>
<protein>
    <recommendedName>
        <fullName evidence="7">SBP-type domain-containing protein</fullName>
    </recommendedName>
</protein>
<dbReference type="Pfam" id="PF03110">
    <property type="entry name" value="SBP"/>
    <property type="match status" value="1"/>
</dbReference>
<reference evidence="8 9" key="1">
    <citation type="journal article" date="2021" name="Comput. Struct. Biotechnol. J.">
        <title>De novo genome assembly of the potent medicinal plant Rehmannia glutinosa using nanopore technology.</title>
        <authorList>
            <person name="Ma L."/>
            <person name="Dong C."/>
            <person name="Song C."/>
            <person name="Wang X."/>
            <person name="Zheng X."/>
            <person name="Niu Y."/>
            <person name="Chen S."/>
            <person name="Feng W."/>
        </authorList>
    </citation>
    <scope>NUCLEOTIDE SEQUENCE [LARGE SCALE GENOMIC DNA]</scope>
    <source>
        <strain evidence="8">DH-2019</strain>
    </source>
</reference>
<accession>A0ABR0WEX7</accession>
<dbReference type="Proteomes" id="UP001318860">
    <property type="component" value="Unassembled WGS sequence"/>
</dbReference>
<name>A0ABR0WEX7_REHGL</name>
<evidence type="ECO:0000313" key="9">
    <source>
        <dbReference type="Proteomes" id="UP001318860"/>
    </source>
</evidence>
<keyword evidence="6" id="KW-0812">Transmembrane</keyword>
<keyword evidence="1" id="KW-0479">Metal-binding</keyword>
<dbReference type="PANTHER" id="PTHR31251">
    <property type="entry name" value="SQUAMOSA PROMOTER-BINDING-LIKE PROTEIN 4"/>
    <property type="match status" value="1"/>
</dbReference>
<evidence type="ECO:0000313" key="8">
    <source>
        <dbReference type="EMBL" id="KAK6146151.1"/>
    </source>
</evidence>
<sequence length="814" mass="90818">MQQNSPPSIPTPASLPRIPDIPSAAPLTPHDDPSSSSPFTWSDFLDFNLDESLNISFHPPESEPDQPGLDQSQPSEIHGEEKPGRIRKRDPRLTCSNFLAGRIPCACPELDAMLEEEESGLPGKKRTRTVRNSGGAPTRCQVPGCEVDISELKGYHKRHRVCLQCANASAVVLDGESKRYCQQCGKFHILSDFDEGKRSCRRKLERHNIRRRRKPNGSKEGTEKEPQESILADDVSGDDDIGKDGICVSSQIEEREILLESDGHVSTLSSVLGSQNLQSDSVVSFAASGETHIEGDKQNPKYKHFPSYGDKSDFSSVIFQWLASMPVELEGYIRPGCTILTAFIAMPKPVWLKLLEEPALCIRDLVASPGSMLSGRGTMHVYLDDMVFFVRKDATSVVKVKVKDRAPKLHYIYPTCFEAGRPMEFVACGSYLLQSNFRRAPGAGHSASETQRQATFQRGVLWPINILLPMQVDEANLDGILGTVNLVWFLISFAGRYLAYNIRVSSPCFEKGDANRADHQLLKIYVPQIDMALFGPAFIEVENQSGLSNFIPILVGDKETCVEMEILQQKFDTRLSTREQNPSPSCEVFALRQAQFSEFLLDVAWLLKKPVSDQKLTPSHIQRFKYLLDFLIEKESFVVLERVFCSLRSAMENNSVDGISDSDMRLLQKNMDIAERRLAQKVLEKEFPGFPAQNDANFCSHSCQNENVFVVPAANQGIQRTVKNMLGLIVTSPSLHDDATVPLLKEEVIMNVNIPERPRNSCSRLLTRTILTSRLLIVAIMAVGVCFGVCAVVLHPQRISQIATTIQRCLFDNS</sequence>
<dbReference type="Gene3D" id="4.10.1100.10">
    <property type="entry name" value="Transcription factor, SBP-box domain"/>
    <property type="match status" value="1"/>
</dbReference>
<evidence type="ECO:0000256" key="5">
    <source>
        <dbReference type="SAM" id="MobiDB-lite"/>
    </source>
</evidence>
<evidence type="ECO:0000256" key="3">
    <source>
        <dbReference type="ARBA" id="ARBA00022833"/>
    </source>
</evidence>
<keyword evidence="3" id="KW-0862">Zinc</keyword>
<feature type="transmembrane region" description="Helical" evidence="6">
    <location>
        <begin position="775"/>
        <end position="794"/>
    </location>
</feature>
<dbReference type="PROSITE" id="PS51141">
    <property type="entry name" value="ZF_SBP"/>
    <property type="match status" value="1"/>
</dbReference>
<dbReference type="InterPro" id="IPR044817">
    <property type="entry name" value="SBP-like"/>
</dbReference>